<keyword evidence="4" id="KW-1185">Reference proteome</keyword>
<keyword evidence="1" id="KW-0812">Transmembrane</keyword>
<keyword evidence="1" id="KW-1133">Transmembrane helix</keyword>
<evidence type="ECO:0008006" key="5">
    <source>
        <dbReference type="Google" id="ProtNLM"/>
    </source>
</evidence>
<proteinExistence type="predicted"/>
<evidence type="ECO:0000313" key="2">
    <source>
        <dbReference type="EMBL" id="CAI9950687.1"/>
    </source>
</evidence>
<evidence type="ECO:0000313" key="4">
    <source>
        <dbReference type="Proteomes" id="UP001642409"/>
    </source>
</evidence>
<keyword evidence="1" id="KW-0472">Membrane</keyword>
<evidence type="ECO:0000313" key="3">
    <source>
        <dbReference type="EMBL" id="CAL6074822.1"/>
    </source>
</evidence>
<dbReference type="EMBL" id="CATOUU010000816">
    <property type="protein sequence ID" value="CAI9950687.1"/>
    <property type="molecule type" value="Genomic_DNA"/>
</dbReference>
<gene>
    <name evidence="2" type="ORF">HINF_LOCUS38332</name>
    <name evidence="3" type="ORF">HINF_LOCUS56909</name>
</gene>
<dbReference type="Proteomes" id="UP001642409">
    <property type="component" value="Unassembled WGS sequence"/>
</dbReference>
<evidence type="ECO:0000256" key="1">
    <source>
        <dbReference type="SAM" id="Phobius"/>
    </source>
</evidence>
<protein>
    <recommendedName>
        <fullName evidence="5">Transmembrane protein</fullName>
    </recommendedName>
</protein>
<feature type="transmembrane region" description="Helical" evidence="1">
    <location>
        <begin position="542"/>
        <end position="564"/>
    </location>
</feature>
<accession>A0AA86QCP0</accession>
<dbReference type="EMBL" id="CAXDID020000310">
    <property type="protein sequence ID" value="CAL6074822.1"/>
    <property type="molecule type" value="Genomic_DNA"/>
</dbReference>
<sequence>MLFVQLCLLDLPFGDKSELTDCYNASSYIRLVTIRSKRFYRLYLTPTGRQECQQIPRGVNVTVFANALVDANGDFVPTSYVLVNFSYSTTIGINIQCLKCVDDTYLASDQVIITIESVIHFTRVVMGSVLTEKGLQVNCFQTSRTTIDIDYIQLQVSNSNNCPQLISSTNSNNMKNLISADVFIVYLNGQIDRYEKLVVGTDFQTLRNPPSWGSINTFNATIANIGLKPLSSSIQFIQFQLYFQSTGPTIMTSIQVNNYSVIQLQKAYSSVIFTVQGASAYIDLIVNTALLPSGLQVFQEYNNQITALQPDSVQIQFFGYSSQIPTQYVLDGTQVTSSKENNYVEPSMSFTMTTNSFQFQSGRTRMQCKQVLESDCETDLKRYLATNDSSFKFNMIIRFFKNGALVKVMNRDVKTATESCLNGAVIKVDKQSLIIKLENVKDQCQLNDQMVKVVLNMNQTDINTLQTISQQISSVEVNFAEEFTIPLSLQQFINLESYILAPNSRLSQMLMIYVGDVLMDFVSIDDMYLSKDDQFKILAQNAILSLGLISITICVCQLFGPTLYQMCYIKIQQRKQFKKIGSVIEHDDL</sequence>
<organism evidence="2">
    <name type="scientific">Hexamita inflata</name>
    <dbReference type="NCBI Taxonomy" id="28002"/>
    <lineage>
        <taxon>Eukaryota</taxon>
        <taxon>Metamonada</taxon>
        <taxon>Diplomonadida</taxon>
        <taxon>Hexamitidae</taxon>
        <taxon>Hexamitinae</taxon>
        <taxon>Hexamita</taxon>
    </lineage>
</organism>
<comment type="caution">
    <text evidence="2">The sequence shown here is derived from an EMBL/GenBank/DDBJ whole genome shotgun (WGS) entry which is preliminary data.</text>
</comment>
<dbReference type="AlphaFoldDB" id="A0AA86QCP0"/>
<reference evidence="3 4" key="2">
    <citation type="submission" date="2024-07" db="EMBL/GenBank/DDBJ databases">
        <authorList>
            <person name="Akdeniz Z."/>
        </authorList>
    </citation>
    <scope>NUCLEOTIDE SEQUENCE [LARGE SCALE GENOMIC DNA]</scope>
</reference>
<name>A0AA86QCP0_9EUKA</name>
<reference evidence="2" key="1">
    <citation type="submission" date="2023-06" db="EMBL/GenBank/DDBJ databases">
        <authorList>
            <person name="Kurt Z."/>
        </authorList>
    </citation>
    <scope>NUCLEOTIDE SEQUENCE</scope>
</reference>